<organism evidence="7 8">
    <name type="scientific">Hypsibius exemplaris</name>
    <name type="common">Freshwater tardigrade</name>
    <dbReference type="NCBI Taxonomy" id="2072580"/>
    <lineage>
        <taxon>Eukaryota</taxon>
        <taxon>Metazoa</taxon>
        <taxon>Ecdysozoa</taxon>
        <taxon>Tardigrada</taxon>
        <taxon>Eutardigrada</taxon>
        <taxon>Parachela</taxon>
        <taxon>Hypsibioidea</taxon>
        <taxon>Hypsibiidae</taxon>
        <taxon>Hypsibius</taxon>
    </lineage>
</organism>
<accession>A0A9X6NMJ7</accession>
<keyword evidence="2 6" id="KW-0812">Transmembrane</keyword>
<evidence type="ECO:0000256" key="1">
    <source>
        <dbReference type="ARBA" id="ARBA00004141"/>
    </source>
</evidence>
<dbReference type="GO" id="GO:0051606">
    <property type="term" value="P:detection of stimulus"/>
    <property type="evidence" value="ECO:0007669"/>
    <property type="project" value="UniProtKB-ARBA"/>
</dbReference>
<evidence type="ECO:0000256" key="5">
    <source>
        <dbReference type="ARBA" id="ARBA00023170"/>
    </source>
</evidence>
<feature type="transmembrane region" description="Helical" evidence="6">
    <location>
        <begin position="82"/>
        <end position="105"/>
    </location>
</feature>
<dbReference type="Pfam" id="PF08395">
    <property type="entry name" value="7tm_7"/>
    <property type="match status" value="1"/>
</dbReference>
<dbReference type="GO" id="GO:0050909">
    <property type="term" value="P:sensory perception of taste"/>
    <property type="evidence" value="ECO:0007669"/>
    <property type="project" value="InterPro"/>
</dbReference>
<keyword evidence="4 6" id="KW-0472">Membrane</keyword>
<evidence type="ECO:0000256" key="2">
    <source>
        <dbReference type="ARBA" id="ARBA00022692"/>
    </source>
</evidence>
<evidence type="ECO:0000256" key="3">
    <source>
        <dbReference type="ARBA" id="ARBA00022989"/>
    </source>
</evidence>
<name>A0A9X6NMJ7_HYPEX</name>
<comment type="subcellular location">
    <subcellularLocation>
        <location evidence="1">Membrane</location>
        <topology evidence="1">Multi-pass membrane protein</topology>
    </subcellularLocation>
</comment>
<evidence type="ECO:0000256" key="4">
    <source>
        <dbReference type="ARBA" id="ARBA00023136"/>
    </source>
</evidence>
<feature type="transmembrane region" description="Helical" evidence="6">
    <location>
        <begin position="117"/>
        <end position="139"/>
    </location>
</feature>
<evidence type="ECO:0000313" key="7">
    <source>
        <dbReference type="EMBL" id="OWA53156.1"/>
    </source>
</evidence>
<protein>
    <recommendedName>
        <fullName evidence="9">Gustatory receptor</fullName>
    </recommendedName>
</protein>
<evidence type="ECO:0008006" key="9">
    <source>
        <dbReference type="Google" id="ProtNLM"/>
    </source>
</evidence>
<dbReference type="GO" id="GO:0016020">
    <property type="term" value="C:membrane"/>
    <property type="evidence" value="ECO:0007669"/>
    <property type="project" value="UniProtKB-SubCell"/>
</dbReference>
<feature type="transmembrane region" description="Helical" evidence="6">
    <location>
        <begin position="226"/>
        <end position="245"/>
    </location>
</feature>
<comment type="caution">
    <text evidence="7">The sequence shown here is derived from an EMBL/GenBank/DDBJ whole genome shotgun (WGS) entry which is preliminary data.</text>
</comment>
<reference evidence="8" key="1">
    <citation type="submission" date="2017-01" db="EMBL/GenBank/DDBJ databases">
        <title>Comparative genomics of anhydrobiosis in the tardigrade Hypsibius dujardini.</title>
        <authorList>
            <person name="Yoshida Y."/>
            <person name="Koutsovoulos G."/>
            <person name="Laetsch D."/>
            <person name="Stevens L."/>
            <person name="Kumar S."/>
            <person name="Horikawa D."/>
            <person name="Ishino K."/>
            <person name="Komine S."/>
            <person name="Tomita M."/>
            <person name="Blaxter M."/>
            <person name="Arakawa K."/>
        </authorList>
    </citation>
    <scope>NUCLEOTIDE SEQUENCE [LARGE SCALE GENOMIC DNA]</scope>
    <source>
        <strain evidence="8">Z151</strain>
    </source>
</reference>
<dbReference type="OrthoDB" id="5800391at2759"/>
<feature type="transmembrane region" description="Helical" evidence="6">
    <location>
        <begin position="416"/>
        <end position="435"/>
    </location>
</feature>
<gene>
    <name evidence="7" type="ORF">BV898_17590</name>
</gene>
<dbReference type="Proteomes" id="UP000192578">
    <property type="component" value="Unassembled WGS sequence"/>
</dbReference>
<evidence type="ECO:0000313" key="8">
    <source>
        <dbReference type="Proteomes" id="UP000192578"/>
    </source>
</evidence>
<dbReference type="PANTHER" id="PTHR21421:SF29">
    <property type="entry name" value="GUSTATORY RECEPTOR 5A FOR TREHALOSE-RELATED"/>
    <property type="match status" value="1"/>
</dbReference>
<feature type="transmembrane region" description="Helical" evidence="6">
    <location>
        <begin position="169"/>
        <end position="191"/>
    </location>
</feature>
<sequence length="463" mass="51977">MESLVETSSPCRAAMLRQTYSSDFTMTVQIDRIGDLDLNDTIKRRRKYLSRSLRKFLWLFRGFGIIRPYGQQRNIKAARVFSIFRLITAVSIILFFAAQLTYMYVTAAKNLPTVTVLKLHFLSRLQTTVITALGMVILATRTRDLSAVVSDLVRACVWTNDTDFRHLRWATIFSPLYCWLTLAMLPIGMAVKVFAVRHLKDSLFGGTLPAEMVSAVLMLSETGTAIFFRALHLSVIILICLTLGVQFRRITTDFRQAYGGDRDDQNPEAFVRRMNELLRRHYDLSKLVQRFDAIFSATLFLFTASDLANVTSLISYFISGSQLEAPLGHYVTQSATDNVVYIICAIGSVEVLLTRTAVTAYLSYHAESCIPECYTLLEDPGIGGQLEKHIHRTLQRLRDVPVVLTGWRLISMNRNFILTVLGVVSTYMVVAVQISTKGGPGGIEPTLTQTSSDFGLMTNNSNV</sequence>
<dbReference type="PANTHER" id="PTHR21421">
    <property type="entry name" value="GUSTATORY RECEPTOR"/>
    <property type="match status" value="1"/>
</dbReference>
<keyword evidence="8" id="KW-1185">Reference proteome</keyword>
<evidence type="ECO:0000256" key="6">
    <source>
        <dbReference type="SAM" id="Phobius"/>
    </source>
</evidence>
<keyword evidence="5" id="KW-0675">Receptor</keyword>
<dbReference type="GO" id="GO:0038023">
    <property type="term" value="F:signaling receptor activity"/>
    <property type="evidence" value="ECO:0007669"/>
    <property type="project" value="UniProtKB-ARBA"/>
</dbReference>
<dbReference type="AlphaFoldDB" id="A0A9X6NMJ7"/>
<proteinExistence type="predicted"/>
<dbReference type="EMBL" id="MTYJ01000305">
    <property type="protein sequence ID" value="OWA53156.1"/>
    <property type="molecule type" value="Genomic_DNA"/>
</dbReference>
<keyword evidence="3 6" id="KW-1133">Transmembrane helix</keyword>
<dbReference type="InterPro" id="IPR013604">
    <property type="entry name" value="7TM_chemorcpt"/>
</dbReference>